<evidence type="ECO:0000313" key="2">
    <source>
        <dbReference type="EMBL" id="MTV49193.1"/>
    </source>
</evidence>
<reference evidence="2 3" key="1">
    <citation type="submission" date="2019-11" db="EMBL/GenBank/DDBJ databases">
        <title>Whole-genome sequence of a the green, strictly anaerobic photosynthetic bacterium Heliobacillus mobilis DSM 6151.</title>
        <authorList>
            <person name="Kyndt J.A."/>
            <person name="Meyer T.E."/>
        </authorList>
    </citation>
    <scope>NUCLEOTIDE SEQUENCE [LARGE SCALE GENOMIC DNA]</scope>
    <source>
        <strain evidence="2 3">DSM 6151</strain>
    </source>
</reference>
<dbReference type="PANTHER" id="PTHR33990">
    <property type="entry name" value="PROTEIN YJDN-RELATED"/>
    <property type="match status" value="1"/>
</dbReference>
<keyword evidence="3" id="KW-1185">Reference proteome</keyword>
<dbReference type="InterPro" id="IPR029068">
    <property type="entry name" value="Glyas_Bleomycin-R_OHBP_Dase"/>
</dbReference>
<dbReference type="RefSeq" id="WP_155476298.1">
    <property type="nucleotide sequence ID" value="NZ_WNKU01000009.1"/>
</dbReference>
<dbReference type="OrthoDB" id="9795306at2"/>
<dbReference type="AlphaFoldDB" id="A0A6I3SJZ7"/>
<dbReference type="Pfam" id="PF06983">
    <property type="entry name" value="3-dmu-9_3-mt"/>
    <property type="match status" value="1"/>
</dbReference>
<dbReference type="SUPFAM" id="SSF54593">
    <property type="entry name" value="Glyoxalase/Bleomycin resistance protein/Dihydroxybiphenyl dioxygenase"/>
    <property type="match status" value="1"/>
</dbReference>
<name>A0A6I3SJZ7_HELMO</name>
<evidence type="ECO:0000259" key="1">
    <source>
        <dbReference type="Pfam" id="PF06983"/>
    </source>
</evidence>
<comment type="caution">
    <text evidence="2">The sequence shown here is derived from an EMBL/GenBank/DDBJ whole genome shotgun (WGS) entry which is preliminary data.</text>
</comment>
<gene>
    <name evidence="2" type="ORF">GJ688_09400</name>
</gene>
<proteinExistence type="predicted"/>
<dbReference type="InterPro" id="IPR028973">
    <property type="entry name" value="PhnB-like"/>
</dbReference>
<evidence type="ECO:0000313" key="3">
    <source>
        <dbReference type="Proteomes" id="UP000430670"/>
    </source>
</evidence>
<feature type="domain" description="PhnB-like" evidence="1">
    <location>
        <begin position="8"/>
        <end position="130"/>
    </location>
</feature>
<dbReference type="EMBL" id="WNKU01000009">
    <property type="protein sequence ID" value="MTV49193.1"/>
    <property type="molecule type" value="Genomic_DNA"/>
</dbReference>
<organism evidence="2 3">
    <name type="scientific">Heliobacterium mobile</name>
    <name type="common">Heliobacillus mobilis</name>
    <dbReference type="NCBI Taxonomy" id="28064"/>
    <lineage>
        <taxon>Bacteria</taxon>
        <taxon>Bacillati</taxon>
        <taxon>Bacillota</taxon>
        <taxon>Clostridia</taxon>
        <taxon>Eubacteriales</taxon>
        <taxon>Heliobacteriaceae</taxon>
        <taxon>Heliobacterium</taxon>
    </lineage>
</organism>
<dbReference type="Proteomes" id="UP000430670">
    <property type="component" value="Unassembled WGS sequence"/>
</dbReference>
<dbReference type="CDD" id="cd06588">
    <property type="entry name" value="PhnB_like"/>
    <property type="match status" value="1"/>
</dbReference>
<accession>A0A6I3SJZ7</accession>
<protein>
    <submittedName>
        <fullName evidence="2">VOC family protein</fullName>
    </submittedName>
</protein>
<sequence length="134" mass="15295">MAKLYPYIYSDDAKYQAEFYAKALDGEIIMLKTFAELPQQNAKMELIKDKVMHLRLKVAGQIFFMSDSVNEPVRRGNGLDLTLEFEREEEARKAFEGLADGGTVLMPFAKQFWGSMSGMVVDPFGIRWQIATEL</sequence>
<dbReference type="Gene3D" id="3.10.180.10">
    <property type="entry name" value="2,3-Dihydroxybiphenyl 1,2-Dioxygenase, domain 1"/>
    <property type="match status" value="1"/>
</dbReference>
<dbReference type="PANTHER" id="PTHR33990:SF1">
    <property type="entry name" value="PROTEIN YJDN"/>
    <property type="match status" value="1"/>
</dbReference>